<dbReference type="InterPro" id="IPR010753">
    <property type="entry name" value="DUF1330"/>
</dbReference>
<dbReference type="Proteomes" id="UP001226762">
    <property type="component" value="Unassembled WGS sequence"/>
</dbReference>
<dbReference type="SUPFAM" id="SSF54909">
    <property type="entry name" value="Dimeric alpha+beta barrel"/>
    <property type="match status" value="1"/>
</dbReference>
<feature type="domain" description="DUF1330" evidence="1">
    <location>
        <begin position="3"/>
        <end position="95"/>
    </location>
</feature>
<evidence type="ECO:0000259" key="1">
    <source>
        <dbReference type="Pfam" id="PF07045"/>
    </source>
</evidence>
<sequence length="97" mass="10631">MAKGYWVARVDVDDLETYKQYIAANAAPFAEYGARFIVRGGQFECKEGSSRSRNVVIEFPSYEAALACYDSASYQAAKALRDPVSTGDLVIVEGYDG</sequence>
<dbReference type="InterPro" id="IPR011008">
    <property type="entry name" value="Dimeric_a/b-barrel"/>
</dbReference>
<gene>
    <name evidence="2" type="ORF">NO357_04510</name>
</gene>
<dbReference type="RefSeq" id="WP_306734411.1">
    <property type="nucleotide sequence ID" value="NZ_JANHAX010000001.1"/>
</dbReference>
<dbReference type="Gene3D" id="3.30.70.100">
    <property type="match status" value="1"/>
</dbReference>
<protein>
    <submittedName>
        <fullName evidence="2">DUF1330 domain-containing protein</fullName>
    </submittedName>
</protein>
<accession>A0AAE3W9N5</accession>
<keyword evidence="3" id="KW-1185">Reference proteome</keyword>
<dbReference type="EMBL" id="JANHAX010000001">
    <property type="protein sequence ID" value="MDQ2089161.1"/>
    <property type="molecule type" value="Genomic_DNA"/>
</dbReference>
<reference evidence="2" key="1">
    <citation type="submission" date="2022-07" db="EMBL/GenBank/DDBJ databases">
        <authorList>
            <person name="Otstavnykh N."/>
            <person name="Isaeva M."/>
            <person name="Bystritskaya E."/>
        </authorList>
    </citation>
    <scope>NUCLEOTIDE SEQUENCE</scope>
    <source>
        <strain evidence="2">KCTC 52189</strain>
    </source>
</reference>
<comment type="caution">
    <text evidence="2">The sequence shown here is derived from an EMBL/GenBank/DDBJ whole genome shotgun (WGS) entry which is preliminary data.</text>
</comment>
<dbReference type="PANTHER" id="PTHR41521">
    <property type="match status" value="1"/>
</dbReference>
<dbReference type="Pfam" id="PF07045">
    <property type="entry name" value="DUF1330"/>
    <property type="match status" value="1"/>
</dbReference>
<dbReference type="PANTHER" id="PTHR41521:SF4">
    <property type="entry name" value="BLR0684 PROTEIN"/>
    <property type="match status" value="1"/>
</dbReference>
<reference evidence="2" key="2">
    <citation type="submission" date="2023-02" db="EMBL/GenBank/DDBJ databases">
        <title>'Rhodoalgimonas zhirmunskyi' gen. nov., isolated from a red alga.</title>
        <authorList>
            <person name="Nedashkovskaya O.I."/>
            <person name="Otstavnykh N.Y."/>
            <person name="Bystritskaya E.P."/>
            <person name="Balabanova L.A."/>
            <person name="Isaeva M.P."/>
        </authorList>
    </citation>
    <scope>NUCLEOTIDE SEQUENCE</scope>
    <source>
        <strain evidence="2">KCTC 52189</strain>
    </source>
</reference>
<evidence type="ECO:0000313" key="2">
    <source>
        <dbReference type="EMBL" id="MDQ2089161.1"/>
    </source>
</evidence>
<dbReference type="AlphaFoldDB" id="A0AAE3W9N5"/>
<evidence type="ECO:0000313" key="3">
    <source>
        <dbReference type="Proteomes" id="UP001226762"/>
    </source>
</evidence>
<proteinExistence type="predicted"/>
<name>A0AAE3W9N5_9RHOB</name>
<organism evidence="2 3">
    <name type="scientific">Marimonas arenosa</name>
    <dbReference type="NCBI Taxonomy" id="1795305"/>
    <lineage>
        <taxon>Bacteria</taxon>
        <taxon>Pseudomonadati</taxon>
        <taxon>Pseudomonadota</taxon>
        <taxon>Alphaproteobacteria</taxon>
        <taxon>Rhodobacterales</taxon>
        <taxon>Paracoccaceae</taxon>
        <taxon>Marimonas</taxon>
    </lineage>
</organism>